<accession>A0ABR7Q7B6</accession>
<dbReference type="InterPro" id="IPR001611">
    <property type="entry name" value="Leu-rich_rpt"/>
</dbReference>
<dbReference type="Pfam" id="PF13516">
    <property type="entry name" value="LRR_6"/>
    <property type="match status" value="2"/>
</dbReference>
<evidence type="ECO:0000313" key="2">
    <source>
        <dbReference type="Proteomes" id="UP000619238"/>
    </source>
</evidence>
<keyword evidence="2" id="KW-1185">Reference proteome</keyword>
<dbReference type="SUPFAM" id="SSF52047">
    <property type="entry name" value="RNI-like"/>
    <property type="match status" value="1"/>
</dbReference>
<gene>
    <name evidence="1" type="ORF">H2O64_06015</name>
</gene>
<dbReference type="RefSeq" id="WP_187561266.1">
    <property type="nucleotide sequence ID" value="NZ_JACGWS010000003.1"/>
</dbReference>
<sequence>MSNEPDFWTSLVDALKTSGVSRLETIANQIQDHTAFEDTLALRAKWLDKTNVECIMNAFKNYKGQIPVKTLSFSYNKEIGDEGSIIIAQSLPKSIVSLGLVSCGITDIGGEAIFSWIKNATQLKMICIENNNFSAELKKKYSDFAKRNPMILVVT</sequence>
<dbReference type="Gene3D" id="3.80.10.10">
    <property type="entry name" value="Ribonuclease Inhibitor"/>
    <property type="match status" value="1"/>
</dbReference>
<dbReference type="Proteomes" id="UP000619238">
    <property type="component" value="Unassembled WGS sequence"/>
</dbReference>
<protein>
    <recommendedName>
        <fullName evidence="3">Leucine-rich repeat domain-containing protein</fullName>
    </recommendedName>
</protein>
<comment type="caution">
    <text evidence="1">The sequence shown here is derived from an EMBL/GenBank/DDBJ whole genome shotgun (WGS) entry which is preliminary data.</text>
</comment>
<proteinExistence type="predicted"/>
<name>A0ABR7Q7B6_9FLAO</name>
<dbReference type="InterPro" id="IPR032675">
    <property type="entry name" value="LRR_dom_sf"/>
</dbReference>
<organism evidence="1 2">
    <name type="scientific">Kordia aestuariivivens</name>
    <dbReference type="NCBI Taxonomy" id="2759037"/>
    <lineage>
        <taxon>Bacteria</taxon>
        <taxon>Pseudomonadati</taxon>
        <taxon>Bacteroidota</taxon>
        <taxon>Flavobacteriia</taxon>
        <taxon>Flavobacteriales</taxon>
        <taxon>Flavobacteriaceae</taxon>
        <taxon>Kordia</taxon>
    </lineage>
</organism>
<dbReference type="EMBL" id="JACGWS010000003">
    <property type="protein sequence ID" value="MBC8754219.1"/>
    <property type="molecule type" value="Genomic_DNA"/>
</dbReference>
<evidence type="ECO:0000313" key="1">
    <source>
        <dbReference type="EMBL" id="MBC8754219.1"/>
    </source>
</evidence>
<reference evidence="1 2" key="1">
    <citation type="submission" date="2020-07" db="EMBL/GenBank/DDBJ databases">
        <title>Description of Kordia aestuariivivens sp. nov., isolated from a tidal flat.</title>
        <authorList>
            <person name="Park S."/>
            <person name="Yoon J.-H."/>
        </authorList>
    </citation>
    <scope>NUCLEOTIDE SEQUENCE [LARGE SCALE GENOMIC DNA]</scope>
    <source>
        <strain evidence="1 2">YSTF-M3</strain>
    </source>
</reference>
<evidence type="ECO:0008006" key="3">
    <source>
        <dbReference type="Google" id="ProtNLM"/>
    </source>
</evidence>